<dbReference type="EMBL" id="RCOS01000055">
    <property type="protein sequence ID" value="RSN76676.1"/>
    <property type="molecule type" value="Genomic_DNA"/>
</dbReference>
<name>A0A3R9X6V8_9CREN</name>
<dbReference type="Proteomes" id="UP000277582">
    <property type="component" value="Unassembled WGS sequence"/>
</dbReference>
<reference evidence="1 2" key="1">
    <citation type="submission" date="2018-10" db="EMBL/GenBank/DDBJ databases">
        <title>Co-occurring genomic capacity for anaerobic methane metabolism and dissimilatory sulfite reduction discovered in the Korarchaeota.</title>
        <authorList>
            <person name="Mckay L.J."/>
            <person name="Dlakic M."/>
            <person name="Fields M.W."/>
            <person name="Delmont T.O."/>
            <person name="Eren A.M."/>
            <person name="Jay Z.J."/>
            <person name="Klingelsmith K.B."/>
            <person name="Rusch D.B."/>
            <person name="Inskeep W.P."/>
        </authorList>
    </citation>
    <scope>NUCLEOTIDE SEQUENCE [LARGE SCALE GENOMIC DNA]</scope>
    <source>
        <strain evidence="1 2">MDKW</strain>
    </source>
</reference>
<proteinExistence type="predicted"/>
<comment type="caution">
    <text evidence="1">The sequence shown here is derived from an EMBL/GenBank/DDBJ whole genome shotgun (WGS) entry which is preliminary data.</text>
</comment>
<evidence type="ECO:0000313" key="2">
    <source>
        <dbReference type="Proteomes" id="UP000277582"/>
    </source>
</evidence>
<evidence type="ECO:0000313" key="1">
    <source>
        <dbReference type="EMBL" id="RSN76676.1"/>
    </source>
</evidence>
<accession>A0A3R9X6V8</accession>
<sequence length="99" mass="11746">MMEIFNILEEEILNKFPCKKIEKKILRELTEEVSRISMNIVFEKYTSPHEAKLEFAELINKYYQETKSDEAKVELLEYSCALAKYLNNLLKGYPVSYII</sequence>
<dbReference type="AlphaFoldDB" id="A0A3R9X6V8"/>
<organism evidence="1 2">
    <name type="scientific">Candidatus Methanodesulfokora washburnensis</name>
    <dbReference type="NCBI Taxonomy" id="2478471"/>
    <lineage>
        <taxon>Archaea</taxon>
        <taxon>Thermoproteota</taxon>
        <taxon>Candidatus Korarchaeia</taxon>
        <taxon>Candidatus Korarchaeia incertae sedis</taxon>
        <taxon>Candidatus Methanodesulfokora</taxon>
    </lineage>
</organism>
<protein>
    <submittedName>
        <fullName evidence="1">Uncharacterized protein</fullName>
    </submittedName>
</protein>
<keyword evidence="2" id="KW-1185">Reference proteome</keyword>
<gene>
    <name evidence="1" type="ORF">D6D85_03665</name>
</gene>
<dbReference type="RefSeq" id="WP_125670693.1">
    <property type="nucleotide sequence ID" value="NZ_RCOS01000055.1"/>
</dbReference>